<dbReference type="PANTHER" id="PTHR33985:SF19">
    <property type="entry name" value="FASCICLIN-LIKE ARABINOGALACTAN PROTEIN 21"/>
    <property type="match status" value="1"/>
</dbReference>
<dbReference type="PANTHER" id="PTHR33985">
    <property type="entry name" value="OS02G0491300 PROTEIN-RELATED"/>
    <property type="match status" value="1"/>
</dbReference>
<sequence>MANSCSNWWHCPLYFAMSVTLAIIAISASIHSTPTNSTPSNHTIFHHSLSFNASRALKNQGFNAVAALLQIYPELFLTSPQSTVFAVPDSSISNVSVHPNLMKNLLKYQISPSNFTIQDLLKKPQNTCLPTLIHQKNIALTKIDPKQRSIEINNVLISHPNLFLDGPISIHGVLGPFSTLNLQDFYQDREISQPAICDAKLSRISNASEPTYVIEWNRIVRFLRSNGFLSFGIRLHSVLDEIVRDYPNLNSATIFAPLDFIFVTPSRPLLDQIVRFHIVPQRFEYLELNSLPEKAILRTLFSDKNLVITSSGYSKRVVAVNGVEIVSSDCFTSKHFVVHGISGAFSMEELIHTSI</sequence>
<dbReference type="Pfam" id="PF02469">
    <property type="entry name" value="Fasciclin"/>
    <property type="match status" value="1"/>
</dbReference>
<feature type="transmembrane region" description="Helical" evidence="2">
    <location>
        <begin position="12"/>
        <end position="30"/>
    </location>
</feature>
<reference evidence="5" key="2">
    <citation type="journal article" date="2018" name="BMC Genomics">
        <title>A manually annotated Actinidia chinensis var. chinensis (kiwifruit) genome highlights the challenges associated with draft genomes and gene prediction in plants.</title>
        <authorList>
            <person name="Pilkington S.M."/>
            <person name="Crowhurst R."/>
            <person name="Hilario E."/>
            <person name="Nardozza S."/>
            <person name="Fraser L."/>
            <person name="Peng Y."/>
            <person name="Gunaseelan K."/>
            <person name="Simpson R."/>
            <person name="Tahir J."/>
            <person name="Deroles S.C."/>
            <person name="Templeton K."/>
            <person name="Luo Z."/>
            <person name="Davy M."/>
            <person name="Cheng C."/>
            <person name="McNeilage M."/>
            <person name="Scaglione D."/>
            <person name="Liu Y."/>
            <person name="Zhang Q."/>
            <person name="Datson P."/>
            <person name="De Silva N."/>
            <person name="Gardiner S.E."/>
            <person name="Bassett H."/>
            <person name="Chagne D."/>
            <person name="McCallum J."/>
            <person name="Dzierzon H."/>
            <person name="Deng C."/>
            <person name="Wang Y.Y."/>
            <person name="Barron L."/>
            <person name="Manako K."/>
            <person name="Bowen J."/>
            <person name="Foster T.M."/>
            <person name="Erridge Z.A."/>
            <person name="Tiffin H."/>
            <person name="Waite C.N."/>
            <person name="Davies K.M."/>
            <person name="Grierson E.P."/>
            <person name="Laing W.A."/>
            <person name="Kirk R."/>
            <person name="Chen X."/>
            <person name="Wood M."/>
            <person name="Montefiori M."/>
            <person name="Brummell D.A."/>
            <person name="Schwinn K.E."/>
            <person name="Catanach A."/>
            <person name="Fullerton C."/>
            <person name="Li D."/>
            <person name="Meiyalaghan S."/>
            <person name="Nieuwenhuizen N."/>
            <person name="Read N."/>
            <person name="Prakash R."/>
            <person name="Hunter D."/>
            <person name="Zhang H."/>
            <person name="McKenzie M."/>
            <person name="Knabel M."/>
            <person name="Harris A."/>
            <person name="Allan A.C."/>
            <person name="Gleave A."/>
            <person name="Chen A."/>
            <person name="Janssen B.J."/>
            <person name="Plunkett B."/>
            <person name="Ampomah-Dwamena C."/>
            <person name="Voogd C."/>
            <person name="Leif D."/>
            <person name="Lafferty D."/>
            <person name="Souleyre E.J.F."/>
            <person name="Varkonyi-Gasic E."/>
            <person name="Gambi F."/>
            <person name="Hanley J."/>
            <person name="Yao J.L."/>
            <person name="Cheung J."/>
            <person name="David K.M."/>
            <person name="Warren B."/>
            <person name="Marsh K."/>
            <person name="Snowden K.C."/>
            <person name="Lin-Wang K."/>
            <person name="Brian L."/>
            <person name="Martinez-Sanchez M."/>
            <person name="Wang M."/>
            <person name="Ileperuma N."/>
            <person name="Macnee N."/>
            <person name="Campin R."/>
            <person name="McAtee P."/>
            <person name="Drummond R.S.M."/>
            <person name="Espley R.V."/>
            <person name="Ireland H.S."/>
            <person name="Wu R."/>
            <person name="Atkinson R.G."/>
            <person name="Karunairetnam S."/>
            <person name="Bulley S."/>
            <person name="Chunkath S."/>
            <person name="Hanley Z."/>
            <person name="Storey R."/>
            <person name="Thrimawithana A.H."/>
            <person name="Thomson S."/>
            <person name="David C."/>
            <person name="Testolin R."/>
            <person name="Huang H."/>
            <person name="Hellens R.P."/>
            <person name="Schaffer R.J."/>
        </authorList>
    </citation>
    <scope>NUCLEOTIDE SEQUENCE [LARGE SCALE GENOMIC DNA]</scope>
    <source>
        <strain evidence="5">cv. Red5</strain>
    </source>
</reference>
<keyword evidence="2" id="KW-1133">Transmembrane helix</keyword>
<accession>A0A2R6QCC8</accession>
<evidence type="ECO:0000259" key="3">
    <source>
        <dbReference type="PROSITE" id="PS50213"/>
    </source>
</evidence>
<name>A0A2R6QCC8_ACTCC</name>
<reference evidence="4 5" key="1">
    <citation type="submission" date="2017-07" db="EMBL/GenBank/DDBJ databases">
        <title>An improved, manually edited Actinidia chinensis var. chinensis (kiwifruit) genome highlights the challenges associated with draft genomes and gene prediction in plants.</title>
        <authorList>
            <person name="Pilkington S."/>
            <person name="Crowhurst R."/>
            <person name="Hilario E."/>
            <person name="Nardozza S."/>
            <person name="Fraser L."/>
            <person name="Peng Y."/>
            <person name="Gunaseelan K."/>
            <person name="Simpson R."/>
            <person name="Tahir J."/>
            <person name="Deroles S."/>
            <person name="Templeton K."/>
            <person name="Luo Z."/>
            <person name="Davy M."/>
            <person name="Cheng C."/>
            <person name="Mcneilage M."/>
            <person name="Scaglione D."/>
            <person name="Liu Y."/>
            <person name="Zhang Q."/>
            <person name="Datson P."/>
            <person name="De Silva N."/>
            <person name="Gardiner S."/>
            <person name="Bassett H."/>
            <person name="Chagne D."/>
            <person name="Mccallum J."/>
            <person name="Dzierzon H."/>
            <person name="Deng C."/>
            <person name="Wang Y.-Y."/>
            <person name="Barron N."/>
            <person name="Manako K."/>
            <person name="Bowen J."/>
            <person name="Foster T."/>
            <person name="Erridge Z."/>
            <person name="Tiffin H."/>
            <person name="Waite C."/>
            <person name="Davies K."/>
            <person name="Grierson E."/>
            <person name="Laing W."/>
            <person name="Kirk R."/>
            <person name="Chen X."/>
            <person name="Wood M."/>
            <person name="Montefiori M."/>
            <person name="Brummell D."/>
            <person name="Schwinn K."/>
            <person name="Catanach A."/>
            <person name="Fullerton C."/>
            <person name="Li D."/>
            <person name="Meiyalaghan S."/>
            <person name="Nieuwenhuizen N."/>
            <person name="Read N."/>
            <person name="Prakash R."/>
            <person name="Hunter D."/>
            <person name="Zhang H."/>
            <person name="Mckenzie M."/>
            <person name="Knabel M."/>
            <person name="Harris A."/>
            <person name="Allan A."/>
            <person name="Chen A."/>
            <person name="Janssen B."/>
            <person name="Plunkett B."/>
            <person name="Dwamena C."/>
            <person name="Voogd C."/>
            <person name="Leif D."/>
            <person name="Lafferty D."/>
            <person name="Souleyre E."/>
            <person name="Varkonyi-Gasic E."/>
            <person name="Gambi F."/>
            <person name="Hanley J."/>
            <person name="Yao J.-L."/>
            <person name="Cheung J."/>
            <person name="David K."/>
            <person name="Warren B."/>
            <person name="Marsh K."/>
            <person name="Snowden K."/>
            <person name="Lin-Wang K."/>
            <person name="Brian L."/>
            <person name="Martinez-Sanchez M."/>
            <person name="Wang M."/>
            <person name="Ileperuma N."/>
            <person name="Macnee N."/>
            <person name="Campin R."/>
            <person name="Mcatee P."/>
            <person name="Drummond R."/>
            <person name="Espley R."/>
            <person name="Ireland H."/>
            <person name="Wu R."/>
            <person name="Atkinson R."/>
            <person name="Karunairetnam S."/>
            <person name="Bulley S."/>
            <person name="Chunkath S."/>
            <person name="Hanley Z."/>
            <person name="Storey R."/>
            <person name="Thrimawithana A."/>
            <person name="Thomson S."/>
            <person name="David C."/>
            <person name="Testolin R."/>
        </authorList>
    </citation>
    <scope>NUCLEOTIDE SEQUENCE [LARGE SCALE GENOMIC DNA]</scope>
    <source>
        <strain evidence="5">cv. Red5</strain>
        <tissue evidence="4">Young leaf</tissue>
    </source>
</reference>
<feature type="domain" description="FAS1" evidence="3">
    <location>
        <begin position="216"/>
        <end position="345"/>
    </location>
</feature>
<dbReference type="OrthoDB" id="1525874at2759"/>
<evidence type="ECO:0000313" key="5">
    <source>
        <dbReference type="Proteomes" id="UP000241394"/>
    </source>
</evidence>
<dbReference type="EMBL" id="NKQK01000017">
    <property type="protein sequence ID" value="PSS05780.1"/>
    <property type="molecule type" value="Genomic_DNA"/>
</dbReference>
<dbReference type="Gramene" id="PSS05780">
    <property type="protein sequence ID" value="PSS05780"/>
    <property type="gene ID" value="CEY00_Acc19049"/>
</dbReference>
<keyword evidence="2" id="KW-0472">Membrane</keyword>
<evidence type="ECO:0000256" key="2">
    <source>
        <dbReference type="SAM" id="Phobius"/>
    </source>
</evidence>
<comment type="similarity">
    <text evidence="1">Belongs to the fasciclin-like AGP family.</text>
</comment>
<dbReference type="InterPro" id="IPR000782">
    <property type="entry name" value="FAS1_domain"/>
</dbReference>
<keyword evidence="2" id="KW-0812">Transmembrane</keyword>
<evidence type="ECO:0000313" key="4">
    <source>
        <dbReference type="EMBL" id="PSS05780.1"/>
    </source>
</evidence>
<comment type="caution">
    <text evidence="4">The sequence shown here is derived from an EMBL/GenBank/DDBJ whole genome shotgun (WGS) entry which is preliminary data.</text>
</comment>
<protein>
    <submittedName>
        <fullName evidence="4">Fasciclin-like arabinogalactan protein</fullName>
    </submittedName>
</protein>
<dbReference type="AlphaFoldDB" id="A0A2R6QCC8"/>
<dbReference type="InParanoid" id="A0A2R6QCC8"/>
<dbReference type="STRING" id="1590841.A0A2R6QCC8"/>
<dbReference type="Proteomes" id="UP000241394">
    <property type="component" value="Chromosome LG17"/>
</dbReference>
<proteinExistence type="inferred from homology"/>
<dbReference type="InterPro" id="IPR052806">
    <property type="entry name" value="Fasciclin-like_AGP"/>
</dbReference>
<dbReference type="InterPro" id="IPR036378">
    <property type="entry name" value="FAS1_dom_sf"/>
</dbReference>
<dbReference type="SUPFAM" id="SSF82153">
    <property type="entry name" value="FAS1 domain"/>
    <property type="match status" value="2"/>
</dbReference>
<dbReference type="OMA" id="TSHPLWF"/>
<dbReference type="SMART" id="SM00554">
    <property type="entry name" value="FAS1"/>
    <property type="match status" value="2"/>
</dbReference>
<evidence type="ECO:0000256" key="1">
    <source>
        <dbReference type="ARBA" id="ARBA00007843"/>
    </source>
</evidence>
<organism evidence="4 5">
    <name type="scientific">Actinidia chinensis var. chinensis</name>
    <name type="common">Chinese soft-hair kiwi</name>
    <dbReference type="NCBI Taxonomy" id="1590841"/>
    <lineage>
        <taxon>Eukaryota</taxon>
        <taxon>Viridiplantae</taxon>
        <taxon>Streptophyta</taxon>
        <taxon>Embryophyta</taxon>
        <taxon>Tracheophyta</taxon>
        <taxon>Spermatophyta</taxon>
        <taxon>Magnoliopsida</taxon>
        <taxon>eudicotyledons</taxon>
        <taxon>Gunneridae</taxon>
        <taxon>Pentapetalae</taxon>
        <taxon>asterids</taxon>
        <taxon>Ericales</taxon>
        <taxon>Actinidiaceae</taxon>
        <taxon>Actinidia</taxon>
    </lineage>
</organism>
<dbReference type="Gene3D" id="2.30.180.10">
    <property type="entry name" value="FAS1 domain"/>
    <property type="match status" value="1"/>
</dbReference>
<gene>
    <name evidence="4" type="ORF">CEY00_Acc19049</name>
</gene>
<dbReference type="FunCoup" id="A0A2R6QCC8">
    <property type="interactions" value="9"/>
</dbReference>
<dbReference type="PROSITE" id="PS50213">
    <property type="entry name" value="FAS1"/>
    <property type="match status" value="1"/>
</dbReference>
<keyword evidence="5" id="KW-1185">Reference proteome</keyword>